<comment type="caution">
    <text evidence="6">The sequence shown here is derived from an EMBL/GenBank/DDBJ whole genome shotgun (WGS) entry which is preliminary data.</text>
</comment>
<dbReference type="Pfam" id="PF00551">
    <property type="entry name" value="Formyl_trans_N"/>
    <property type="match status" value="1"/>
</dbReference>
<dbReference type="InterPro" id="IPR002376">
    <property type="entry name" value="Formyl_transf_N"/>
</dbReference>
<dbReference type="Proteomes" id="UP000282971">
    <property type="component" value="Unassembled WGS sequence"/>
</dbReference>
<dbReference type="RefSeq" id="WP_127744265.1">
    <property type="nucleotide sequence ID" value="NZ_SACN01000001.1"/>
</dbReference>
<dbReference type="HAMAP" id="MF_01930">
    <property type="entry name" value="PurN"/>
    <property type="match status" value="1"/>
</dbReference>
<evidence type="ECO:0000313" key="6">
    <source>
        <dbReference type="EMBL" id="RVT94690.1"/>
    </source>
</evidence>
<keyword evidence="2 4" id="KW-0808">Transferase</keyword>
<dbReference type="PANTHER" id="PTHR43369">
    <property type="entry name" value="PHOSPHORIBOSYLGLYCINAMIDE FORMYLTRANSFERASE"/>
    <property type="match status" value="1"/>
</dbReference>
<dbReference type="SUPFAM" id="SSF53328">
    <property type="entry name" value="Formyltransferase"/>
    <property type="match status" value="1"/>
</dbReference>
<dbReference type="GO" id="GO:0005829">
    <property type="term" value="C:cytosol"/>
    <property type="evidence" value="ECO:0007669"/>
    <property type="project" value="TreeGrafter"/>
</dbReference>
<proteinExistence type="inferred from homology"/>
<keyword evidence="7" id="KW-1185">Reference proteome</keyword>
<keyword evidence="3 4" id="KW-0658">Purine biosynthesis</keyword>
<dbReference type="EC" id="2.1.2.2" evidence="4"/>
<feature type="domain" description="Formyl transferase N-terminal" evidence="5">
    <location>
        <begin position="4"/>
        <end position="182"/>
    </location>
</feature>
<dbReference type="EMBL" id="SACN01000001">
    <property type="protein sequence ID" value="RVT94690.1"/>
    <property type="molecule type" value="Genomic_DNA"/>
</dbReference>
<name>A0A437MAM4_9SPHN</name>
<dbReference type="OrthoDB" id="9806170at2"/>
<feature type="binding site" evidence="4">
    <location>
        <position position="107"/>
    </location>
    <ligand>
        <name>(6R)-10-formyltetrahydrofolate</name>
        <dbReference type="ChEBI" id="CHEBI:195366"/>
    </ligand>
</feature>
<evidence type="ECO:0000313" key="7">
    <source>
        <dbReference type="Proteomes" id="UP000282971"/>
    </source>
</evidence>
<feature type="binding site" evidence="4">
    <location>
        <begin position="13"/>
        <end position="15"/>
    </location>
    <ligand>
        <name>N(1)-(5-phospho-beta-D-ribosyl)glycinamide</name>
        <dbReference type="ChEBI" id="CHEBI:143788"/>
    </ligand>
</feature>
<comment type="similarity">
    <text evidence="4">Belongs to the GART family.</text>
</comment>
<reference evidence="6 7" key="1">
    <citation type="submission" date="2019-01" db="EMBL/GenBank/DDBJ databases">
        <authorList>
            <person name="Chen W.-M."/>
        </authorList>
    </citation>
    <scope>NUCLEOTIDE SEQUENCE [LARGE SCALE GENOMIC DNA]</scope>
    <source>
        <strain evidence="6 7">CCP-7</strain>
    </source>
</reference>
<dbReference type="UniPathway" id="UPA00074">
    <property type="reaction ID" value="UER00126"/>
</dbReference>
<dbReference type="PANTHER" id="PTHR43369:SF2">
    <property type="entry name" value="PHOSPHORIBOSYLGLYCINAMIDE FORMYLTRANSFERASE"/>
    <property type="match status" value="1"/>
</dbReference>
<sequence length="190" mass="20266">MKAKLGILISGRGSNMASLIAASRADDCPYEVVLVASNVEDAAGLATAEAESIPTFAHPHRGLKRADFDALIDAELRAADVEYVALAGYMRILSPEFIQGWEGRIVNIHPSLLPLYKGLDTHQRAIEAGDAEAGCSVHIVTPELDDGPVIGQARVPILPGDTPDALAARVLIEEHRLYPAALAAYIREHG</sequence>
<evidence type="ECO:0000259" key="5">
    <source>
        <dbReference type="Pfam" id="PF00551"/>
    </source>
</evidence>
<dbReference type="InterPro" id="IPR036477">
    <property type="entry name" value="Formyl_transf_N_sf"/>
</dbReference>
<feature type="binding site" evidence="4">
    <location>
        <begin position="90"/>
        <end position="93"/>
    </location>
    <ligand>
        <name>(6R)-10-formyltetrahydrofolate</name>
        <dbReference type="ChEBI" id="CHEBI:195366"/>
    </ligand>
</feature>
<comment type="function">
    <text evidence="4">Catalyzes the transfer of a formyl group from 10-formyltetrahydrofolate to 5-phospho-ribosyl-glycinamide (GAR), producing 5-phospho-ribosyl-N-formylglycinamide (FGAR) and tetrahydrofolate.</text>
</comment>
<dbReference type="AlphaFoldDB" id="A0A437MAM4"/>
<feature type="active site" description="Proton donor" evidence="4">
    <location>
        <position position="109"/>
    </location>
</feature>
<dbReference type="Gene3D" id="3.40.50.170">
    <property type="entry name" value="Formyl transferase, N-terminal domain"/>
    <property type="match status" value="1"/>
</dbReference>
<accession>A0A437MAM4</accession>
<comment type="catalytic activity">
    <reaction evidence="4">
        <text>N(1)-(5-phospho-beta-D-ribosyl)glycinamide + (6R)-10-formyltetrahydrofolate = N(2)-formyl-N(1)-(5-phospho-beta-D-ribosyl)glycinamide + (6S)-5,6,7,8-tetrahydrofolate + H(+)</text>
        <dbReference type="Rhea" id="RHEA:15053"/>
        <dbReference type="ChEBI" id="CHEBI:15378"/>
        <dbReference type="ChEBI" id="CHEBI:57453"/>
        <dbReference type="ChEBI" id="CHEBI:143788"/>
        <dbReference type="ChEBI" id="CHEBI:147286"/>
        <dbReference type="ChEBI" id="CHEBI:195366"/>
        <dbReference type="EC" id="2.1.2.2"/>
    </reaction>
</comment>
<dbReference type="InterPro" id="IPR004607">
    <property type="entry name" value="GART"/>
</dbReference>
<dbReference type="GO" id="GO:0004644">
    <property type="term" value="F:phosphoribosylglycinamide formyltransferase activity"/>
    <property type="evidence" value="ECO:0007669"/>
    <property type="project" value="UniProtKB-UniRule"/>
</dbReference>
<dbReference type="CDD" id="cd08645">
    <property type="entry name" value="FMT_core_GART"/>
    <property type="match status" value="1"/>
</dbReference>
<evidence type="ECO:0000256" key="4">
    <source>
        <dbReference type="HAMAP-Rule" id="MF_01930"/>
    </source>
</evidence>
<protein>
    <recommendedName>
        <fullName evidence="4">Phosphoribosylglycinamide formyltransferase</fullName>
        <ecNumber evidence="4">2.1.2.2</ecNumber>
    </recommendedName>
    <alternativeName>
        <fullName evidence="4">5'-phosphoribosylglycinamide transformylase</fullName>
    </alternativeName>
    <alternativeName>
        <fullName evidence="4">GAR transformylase</fullName>
        <shortName evidence="4">GART</shortName>
    </alternativeName>
</protein>
<dbReference type="GO" id="GO:0006189">
    <property type="term" value="P:'de novo' IMP biosynthetic process"/>
    <property type="evidence" value="ECO:0007669"/>
    <property type="project" value="UniProtKB-UniRule"/>
</dbReference>
<feature type="binding site" evidence="4">
    <location>
        <position position="65"/>
    </location>
    <ligand>
        <name>(6R)-10-formyltetrahydrofolate</name>
        <dbReference type="ChEBI" id="CHEBI:195366"/>
    </ligand>
</feature>
<gene>
    <name evidence="4" type="primary">purN</name>
    <name evidence="6" type="ORF">EOD43_12910</name>
</gene>
<feature type="site" description="Raises pKa of active site His" evidence="4">
    <location>
        <position position="145"/>
    </location>
</feature>
<comment type="pathway">
    <text evidence="1 4">Purine metabolism; IMP biosynthesis via de novo pathway; N(2)-formyl-N(1)-(5-phospho-D-ribosyl)glycinamide from N(1)-(5-phospho-D-ribosyl)glycinamide (10-formyl THF route): step 1/1.</text>
</comment>
<dbReference type="NCBIfam" id="TIGR00639">
    <property type="entry name" value="PurN"/>
    <property type="match status" value="1"/>
</dbReference>
<evidence type="ECO:0000256" key="1">
    <source>
        <dbReference type="ARBA" id="ARBA00005054"/>
    </source>
</evidence>
<organism evidence="6 7">
    <name type="scientific">Sphingomonas crocodyli</name>
    <dbReference type="NCBI Taxonomy" id="1979270"/>
    <lineage>
        <taxon>Bacteria</taxon>
        <taxon>Pseudomonadati</taxon>
        <taxon>Pseudomonadota</taxon>
        <taxon>Alphaproteobacteria</taxon>
        <taxon>Sphingomonadales</taxon>
        <taxon>Sphingomonadaceae</taxon>
        <taxon>Sphingomonas</taxon>
    </lineage>
</organism>
<evidence type="ECO:0000256" key="2">
    <source>
        <dbReference type="ARBA" id="ARBA00022679"/>
    </source>
</evidence>
<evidence type="ECO:0000256" key="3">
    <source>
        <dbReference type="ARBA" id="ARBA00022755"/>
    </source>
</evidence>